<organism evidence="2 3">
    <name type="scientific">Neptunitalea chrysea</name>
    <dbReference type="NCBI Taxonomy" id="1647581"/>
    <lineage>
        <taxon>Bacteria</taxon>
        <taxon>Pseudomonadati</taxon>
        <taxon>Bacteroidota</taxon>
        <taxon>Flavobacteriia</taxon>
        <taxon>Flavobacteriales</taxon>
        <taxon>Flavobacteriaceae</taxon>
        <taxon>Neptunitalea</taxon>
    </lineage>
</organism>
<keyword evidence="1" id="KW-0812">Transmembrane</keyword>
<accession>A0A9W6B7X3</accession>
<dbReference type="EMBL" id="BRVP01000044">
    <property type="protein sequence ID" value="GLB54191.1"/>
    <property type="molecule type" value="Genomic_DNA"/>
</dbReference>
<gene>
    <name evidence="2" type="ORF">NBRC110019_32320</name>
</gene>
<evidence type="ECO:0000313" key="2">
    <source>
        <dbReference type="EMBL" id="GLB54191.1"/>
    </source>
</evidence>
<feature type="transmembrane region" description="Helical" evidence="1">
    <location>
        <begin position="7"/>
        <end position="25"/>
    </location>
</feature>
<name>A0A9W6B7X3_9FLAO</name>
<keyword evidence="1" id="KW-0472">Membrane</keyword>
<proteinExistence type="predicted"/>
<dbReference type="PROSITE" id="PS51257">
    <property type="entry name" value="PROKAR_LIPOPROTEIN"/>
    <property type="match status" value="1"/>
</dbReference>
<protein>
    <submittedName>
        <fullName evidence="2">Uncharacterized protein</fullName>
    </submittedName>
</protein>
<sequence length="86" mass="9792">MKPNEKYLINKISIFIILIGTLVFTQSCVNKKNSLTDLEKELIIDSAKITVQKVFELSNNLKFIDGLNYYSRDADAYFTNNGAILL</sequence>
<keyword evidence="1" id="KW-1133">Transmembrane helix</keyword>
<dbReference type="AlphaFoldDB" id="A0A9W6B7X3"/>
<comment type="caution">
    <text evidence="2">The sequence shown here is derived from an EMBL/GenBank/DDBJ whole genome shotgun (WGS) entry which is preliminary data.</text>
</comment>
<keyword evidence="3" id="KW-1185">Reference proteome</keyword>
<evidence type="ECO:0000313" key="3">
    <source>
        <dbReference type="Proteomes" id="UP001143545"/>
    </source>
</evidence>
<evidence type="ECO:0000256" key="1">
    <source>
        <dbReference type="SAM" id="Phobius"/>
    </source>
</evidence>
<dbReference type="RefSeq" id="WP_281756576.1">
    <property type="nucleotide sequence ID" value="NZ_BRVP01000044.1"/>
</dbReference>
<reference evidence="2" key="1">
    <citation type="submission" date="2022-07" db="EMBL/GenBank/DDBJ databases">
        <title>Taxonomy of Novel Oxalotrophic and Methylotrophic Bacteria.</title>
        <authorList>
            <person name="Sahin N."/>
            <person name="Tani A."/>
        </authorList>
    </citation>
    <scope>NUCLEOTIDE SEQUENCE</scope>
    <source>
        <strain evidence="2">AM327</strain>
    </source>
</reference>
<dbReference type="Proteomes" id="UP001143545">
    <property type="component" value="Unassembled WGS sequence"/>
</dbReference>